<evidence type="ECO:0000256" key="1">
    <source>
        <dbReference type="SAM" id="MobiDB-lite"/>
    </source>
</evidence>
<dbReference type="EMBL" id="JAULSY010000073">
    <property type="protein sequence ID" value="KAK0667393.1"/>
    <property type="molecule type" value="Genomic_DNA"/>
</dbReference>
<feature type="signal peptide" evidence="3">
    <location>
        <begin position="1"/>
        <end position="26"/>
    </location>
</feature>
<evidence type="ECO:0000313" key="4">
    <source>
        <dbReference type="EMBL" id="KAK0667393.1"/>
    </source>
</evidence>
<feature type="compositionally biased region" description="Gly residues" evidence="1">
    <location>
        <begin position="545"/>
        <end position="560"/>
    </location>
</feature>
<organism evidence="4 5">
    <name type="scientific">Cercophora samala</name>
    <dbReference type="NCBI Taxonomy" id="330535"/>
    <lineage>
        <taxon>Eukaryota</taxon>
        <taxon>Fungi</taxon>
        <taxon>Dikarya</taxon>
        <taxon>Ascomycota</taxon>
        <taxon>Pezizomycotina</taxon>
        <taxon>Sordariomycetes</taxon>
        <taxon>Sordariomycetidae</taxon>
        <taxon>Sordariales</taxon>
        <taxon>Lasiosphaeriaceae</taxon>
        <taxon>Cercophora</taxon>
    </lineage>
</organism>
<feature type="chain" id="PRO_5041320736" evidence="3">
    <location>
        <begin position="27"/>
        <end position="560"/>
    </location>
</feature>
<evidence type="ECO:0000256" key="2">
    <source>
        <dbReference type="SAM" id="Phobius"/>
    </source>
</evidence>
<evidence type="ECO:0000256" key="3">
    <source>
        <dbReference type="SAM" id="SignalP"/>
    </source>
</evidence>
<evidence type="ECO:0000313" key="5">
    <source>
        <dbReference type="Proteomes" id="UP001174997"/>
    </source>
</evidence>
<gene>
    <name evidence="4" type="ORF">QBC41DRAFT_228570</name>
</gene>
<feature type="compositionally biased region" description="Low complexity" evidence="1">
    <location>
        <begin position="514"/>
        <end position="544"/>
    </location>
</feature>
<protein>
    <submittedName>
        <fullName evidence="4">Uncharacterized protein</fullName>
    </submittedName>
</protein>
<reference evidence="4" key="1">
    <citation type="submission" date="2023-06" db="EMBL/GenBank/DDBJ databases">
        <title>Genome-scale phylogeny and comparative genomics of the fungal order Sordariales.</title>
        <authorList>
            <consortium name="Lawrence Berkeley National Laboratory"/>
            <person name="Hensen N."/>
            <person name="Bonometti L."/>
            <person name="Westerberg I."/>
            <person name="Brannstrom I.O."/>
            <person name="Guillou S."/>
            <person name="Cros-Aarteil S."/>
            <person name="Calhoun S."/>
            <person name="Haridas S."/>
            <person name="Kuo A."/>
            <person name="Mondo S."/>
            <person name="Pangilinan J."/>
            <person name="Riley R."/>
            <person name="Labutti K."/>
            <person name="Andreopoulos B."/>
            <person name="Lipzen A."/>
            <person name="Chen C."/>
            <person name="Yanf M."/>
            <person name="Daum C."/>
            <person name="Ng V."/>
            <person name="Clum A."/>
            <person name="Steindorff A."/>
            <person name="Ohm R."/>
            <person name="Martin F."/>
            <person name="Silar P."/>
            <person name="Natvig D."/>
            <person name="Lalanne C."/>
            <person name="Gautier V."/>
            <person name="Ament-Velasquez S.L."/>
            <person name="Kruys A."/>
            <person name="Hutchinson M.I."/>
            <person name="Powell A.J."/>
            <person name="Barry K."/>
            <person name="Miller A.N."/>
            <person name="Grigoriev I.V."/>
            <person name="Debuchy R."/>
            <person name="Gladieux P."/>
            <person name="Thoren M.H."/>
            <person name="Johannesson H."/>
        </authorList>
    </citation>
    <scope>NUCLEOTIDE SEQUENCE</scope>
    <source>
        <strain evidence="4">CBS 307.81</strain>
    </source>
</reference>
<sequence>MSSVLGRLPALTILLLLAIAVGQALCFISADDDSEADLNRYMTIRSDPVPGTPALLGLSEHVFGLGRRDCLANGTNFCFNNNVDSCPGCGNCCRDGDRKHCCAAGRPCCGSGCCLAGQICSPKGDCLSSVETVTITKTIFQTTTRIATQRATILVVKIESSTVVSTVDVTISSADTQTNIVWKTATVTAPPAKRSAVVLQVPQSGRNTYPFKVSSITRLFIPLVLEKNSSSSRNKRRGGVGGILPRQTPSTSTITKLVTEVADVVSTTSTTVTAQTTSTFVTTVFQTNTHVLHALATVVETSTLTITSRPPAVQTITTTASLILPALTTPTDVSSTPSALSSLTTTPTPAPSRSLGTTTIAGIAAGTSVLALVLAGLIIFFIRRRRYQSQNPASALFAFDPNDPEHDYQKTMPAAVTVTSAGFRQPTLPRILPHFAPEAPAHHHSQPPSLTPSYQTRRDQQQQHRRNSSGFTTLVGTPPGSTGSSNAILAKGKVKEYRKSGSSSSPPAIAEVQGSEVPVEGAVEVEGSPGGSPTAGSGSVPVCGSGCGSGSGAGGRLSTG</sequence>
<keyword evidence="2" id="KW-1133">Transmembrane helix</keyword>
<name>A0AA39ZBK7_9PEZI</name>
<dbReference type="CDD" id="cd12087">
    <property type="entry name" value="TM_EGFR-like"/>
    <property type="match status" value="1"/>
</dbReference>
<comment type="caution">
    <text evidence="4">The sequence shown here is derived from an EMBL/GenBank/DDBJ whole genome shotgun (WGS) entry which is preliminary data.</text>
</comment>
<feature type="transmembrane region" description="Helical" evidence="2">
    <location>
        <begin position="360"/>
        <end position="382"/>
    </location>
</feature>
<feature type="compositionally biased region" description="Polar residues" evidence="1">
    <location>
        <begin position="468"/>
        <end position="487"/>
    </location>
</feature>
<dbReference type="Proteomes" id="UP001174997">
    <property type="component" value="Unassembled WGS sequence"/>
</dbReference>
<feature type="region of interest" description="Disordered" evidence="1">
    <location>
        <begin position="438"/>
        <end position="560"/>
    </location>
</feature>
<dbReference type="AlphaFoldDB" id="A0AA39ZBK7"/>
<keyword evidence="3" id="KW-0732">Signal</keyword>
<keyword evidence="2" id="KW-0812">Transmembrane</keyword>
<keyword evidence="2" id="KW-0472">Membrane</keyword>
<proteinExistence type="predicted"/>
<keyword evidence="5" id="KW-1185">Reference proteome</keyword>
<accession>A0AA39ZBK7</accession>